<feature type="domain" description="WSC" evidence="2">
    <location>
        <begin position="370"/>
        <end position="466"/>
    </location>
</feature>
<dbReference type="SMART" id="SM00321">
    <property type="entry name" value="WSC"/>
    <property type="match status" value="2"/>
</dbReference>
<dbReference type="Pfam" id="PF01822">
    <property type="entry name" value="WSC"/>
    <property type="match status" value="2"/>
</dbReference>
<dbReference type="InParanoid" id="A0A1Y2AVJ5"/>
<dbReference type="STRING" id="71784.A0A1Y2AVJ5"/>
<dbReference type="PANTHER" id="PTHR43662:SF3">
    <property type="entry name" value="DOMAIN PROTEIN, PUTATIVE (AFU_ORTHOLOGUE AFUA_6G11970)-RELATED"/>
    <property type="match status" value="1"/>
</dbReference>
<feature type="domain" description="WSC" evidence="2">
    <location>
        <begin position="477"/>
        <end position="574"/>
    </location>
</feature>
<dbReference type="PANTHER" id="PTHR43662">
    <property type="match status" value="1"/>
</dbReference>
<protein>
    <recommendedName>
        <fullName evidence="2">WSC domain-containing protein</fullName>
    </recommendedName>
</protein>
<evidence type="ECO:0000259" key="2">
    <source>
        <dbReference type="PROSITE" id="PS51212"/>
    </source>
</evidence>
<organism evidence="3 4">
    <name type="scientific">Naematelia encephala</name>
    <dbReference type="NCBI Taxonomy" id="71784"/>
    <lineage>
        <taxon>Eukaryota</taxon>
        <taxon>Fungi</taxon>
        <taxon>Dikarya</taxon>
        <taxon>Basidiomycota</taxon>
        <taxon>Agaricomycotina</taxon>
        <taxon>Tremellomycetes</taxon>
        <taxon>Tremellales</taxon>
        <taxon>Naemateliaceae</taxon>
        <taxon>Naematelia</taxon>
    </lineage>
</organism>
<comment type="caution">
    <text evidence="3">The sequence shown here is derived from an EMBL/GenBank/DDBJ whole genome shotgun (WGS) entry which is preliminary data.</text>
</comment>
<dbReference type="InterPro" id="IPR018535">
    <property type="entry name" value="DUF1996"/>
</dbReference>
<sequence>MNVRSLAKLLPVLLALPSNAYFILSHGSLETTRLDPIVSPGGISSHVHSIVGGSNFDKTIDIAKMRNGTCTTAAVSVDKSNYWVPQLYYYNPDDQTYQAIPLSFANTYYLPRAGSDGIVKAFPDGLRMLSGNPNRRTYDSSIPSNVAISYVCLDYDTSHTGDPAWAQRNSFFAHNCPDGMRAQINFPPCWDGVNLDSSDHSSHMAWPSGGVDGGDCPTSHPVHLVSLFYEFIYEVQNFPFNNASVPTWVWANGDTTGYGYHGDFVNGWPALVNGSNVLQEAIDNCNADNGVGGELNNCPPFVPYLDSASASSCRPQNPLVDEDVGFGHFINKLPGNNPLWVGNSTTKPSWPNYTEPNTTYTDFKSVIPAGYSDVGCIAEATSGRALTGPSFANDNMTRAACVSFCESYGMPLAGVEYGRECYCDVTMRNGASNTTLLDETKCGSTCANNSYENCGGSSTLELFNNPSLYPVTKLPAGWTANGCRTEGSSSRALTGYSFTSSSMTNELCITTCGSKGYIYAGAEYSQECYCGNTFTTGSVAATSSDCNAHCSGKCQRQRLTGNHHKLIAIQGTTQRLVVEATA</sequence>
<evidence type="ECO:0000256" key="1">
    <source>
        <dbReference type="SAM" id="SignalP"/>
    </source>
</evidence>
<feature type="signal peptide" evidence="1">
    <location>
        <begin position="1"/>
        <end position="20"/>
    </location>
</feature>
<gene>
    <name evidence="3" type="ORF">BCR39DRAFT_256661</name>
</gene>
<dbReference type="Pfam" id="PF09362">
    <property type="entry name" value="DUF1996"/>
    <property type="match status" value="1"/>
</dbReference>
<proteinExistence type="predicted"/>
<dbReference type="OrthoDB" id="74764at2759"/>
<evidence type="ECO:0000313" key="4">
    <source>
        <dbReference type="Proteomes" id="UP000193986"/>
    </source>
</evidence>
<dbReference type="AlphaFoldDB" id="A0A1Y2AVJ5"/>
<accession>A0A1Y2AVJ5</accession>
<dbReference type="InterPro" id="IPR002889">
    <property type="entry name" value="WSC_carb-bd"/>
</dbReference>
<dbReference type="PROSITE" id="PS51212">
    <property type="entry name" value="WSC"/>
    <property type="match status" value="2"/>
</dbReference>
<feature type="chain" id="PRO_5012011046" description="WSC domain-containing protein" evidence="1">
    <location>
        <begin position="21"/>
        <end position="582"/>
    </location>
</feature>
<reference evidence="3 4" key="1">
    <citation type="submission" date="2016-07" db="EMBL/GenBank/DDBJ databases">
        <title>Pervasive Adenine N6-methylation of Active Genes in Fungi.</title>
        <authorList>
            <consortium name="DOE Joint Genome Institute"/>
            <person name="Mondo S.J."/>
            <person name="Dannebaum R.O."/>
            <person name="Kuo R.C."/>
            <person name="Labutti K."/>
            <person name="Haridas S."/>
            <person name="Kuo A."/>
            <person name="Salamov A."/>
            <person name="Ahrendt S.R."/>
            <person name="Lipzen A."/>
            <person name="Sullivan W."/>
            <person name="Andreopoulos W.B."/>
            <person name="Clum A."/>
            <person name="Lindquist E."/>
            <person name="Daum C."/>
            <person name="Ramamoorthy G.K."/>
            <person name="Gryganskyi A."/>
            <person name="Culley D."/>
            <person name="Magnuson J.K."/>
            <person name="James T.Y."/>
            <person name="O'Malley M.A."/>
            <person name="Stajich J.E."/>
            <person name="Spatafora J.W."/>
            <person name="Visel A."/>
            <person name="Grigoriev I.V."/>
        </authorList>
    </citation>
    <scope>NUCLEOTIDE SEQUENCE [LARGE SCALE GENOMIC DNA]</scope>
    <source>
        <strain evidence="3 4">68-887.2</strain>
    </source>
</reference>
<keyword evidence="4" id="KW-1185">Reference proteome</keyword>
<keyword evidence="1" id="KW-0732">Signal</keyword>
<dbReference type="EMBL" id="MCFC01000047">
    <property type="protein sequence ID" value="ORY26506.1"/>
    <property type="molecule type" value="Genomic_DNA"/>
</dbReference>
<dbReference type="Proteomes" id="UP000193986">
    <property type="component" value="Unassembled WGS sequence"/>
</dbReference>
<evidence type="ECO:0000313" key="3">
    <source>
        <dbReference type="EMBL" id="ORY26506.1"/>
    </source>
</evidence>
<name>A0A1Y2AVJ5_9TREE</name>